<dbReference type="PANTHER" id="PTHR43038:SF3">
    <property type="entry name" value="ABC TRANSPORTER G FAMILY MEMBER 20 ISOFORM X1"/>
    <property type="match status" value="1"/>
</dbReference>
<dbReference type="Gene3D" id="3.40.50.300">
    <property type="entry name" value="P-loop containing nucleotide triphosphate hydrolases"/>
    <property type="match status" value="1"/>
</dbReference>
<keyword evidence="1" id="KW-0547">Nucleotide-binding</keyword>
<keyword evidence="5" id="KW-1185">Reference proteome</keyword>
<evidence type="ECO:0000313" key="4">
    <source>
        <dbReference type="EMBL" id="OCL37212.1"/>
    </source>
</evidence>
<evidence type="ECO:0000313" key="5">
    <source>
        <dbReference type="Proteomes" id="UP000093501"/>
    </source>
</evidence>
<dbReference type="PROSITE" id="PS50893">
    <property type="entry name" value="ABC_TRANSPORTER_2"/>
    <property type="match status" value="1"/>
</dbReference>
<feature type="domain" description="ABC transporter" evidence="3">
    <location>
        <begin position="6"/>
        <end position="229"/>
    </location>
</feature>
<evidence type="ECO:0000256" key="1">
    <source>
        <dbReference type="ARBA" id="ARBA00022741"/>
    </source>
</evidence>
<dbReference type="EMBL" id="MBQD01000001">
    <property type="protein sequence ID" value="OCL37212.1"/>
    <property type="molecule type" value="Genomic_DNA"/>
</dbReference>
<dbReference type="GO" id="GO:0005524">
    <property type="term" value="F:ATP binding"/>
    <property type="evidence" value="ECO:0007669"/>
    <property type="project" value="UniProtKB-KW"/>
</dbReference>
<dbReference type="InterPro" id="IPR027417">
    <property type="entry name" value="P-loop_NTPase"/>
</dbReference>
<name>A0A1C0ASG1_9ACTN</name>
<comment type="caution">
    <text evidence="4">The sequence shown here is derived from an EMBL/GenBank/DDBJ whole genome shotgun (WGS) entry which is preliminary data.</text>
</comment>
<dbReference type="InterPro" id="IPR017871">
    <property type="entry name" value="ABC_transporter-like_CS"/>
</dbReference>
<dbReference type="AlphaFoldDB" id="A0A1C0ASG1"/>
<dbReference type="Proteomes" id="UP000093501">
    <property type="component" value="Unassembled WGS sequence"/>
</dbReference>
<protein>
    <submittedName>
        <fullName evidence="4">Multidrug ABC transporter ATP-binding protein</fullName>
    </submittedName>
</protein>
<dbReference type="SMART" id="SM00382">
    <property type="entry name" value="AAA"/>
    <property type="match status" value="1"/>
</dbReference>
<proteinExistence type="predicted"/>
<accession>A0A1C0ASG1</accession>
<organism evidence="4 5">
    <name type="scientific">Tessaracoccus lapidicaptus</name>
    <dbReference type="NCBI Taxonomy" id="1427523"/>
    <lineage>
        <taxon>Bacteria</taxon>
        <taxon>Bacillati</taxon>
        <taxon>Actinomycetota</taxon>
        <taxon>Actinomycetes</taxon>
        <taxon>Propionibacteriales</taxon>
        <taxon>Propionibacteriaceae</taxon>
        <taxon>Tessaracoccus</taxon>
    </lineage>
</organism>
<dbReference type="PROSITE" id="PS00211">
    <property type="entry name" value="ABC_TRANSPORTER_1"/>
    <property type="match status" value="1"/>
</dbReference>
<dbReference type="InterPro" id="IPR003593">
    <property type="entry name" value="AAA+_ATPase"/>
</dbReference>
<keyword evidence="2 4" id="KW-0067">ATP-binding</keyword>
<reference evidence="5" key="1">
    <citation type="submission" date="2016-07" db="EMBL/GenBank/DDBJ databases">
        <authorList>
            <person name="Florea S."/>
            <person name="Webb J.S."/>
            <person name="Jaromczyk J."/>
            <person name="Schardl C.L."/>
        </authorList>
    </citation>
    <scope>NUCLEOTIDE SEQUENCE [LARGE SCALE GENOMIC DNA]</scope>
    <source>
        <strain evidence="5">IPBSL-7</strain>
    </source>
</reference>
<sequence length="239" mass="25288">MAHPAAAATDLVVHRASHEVLHGVSFTLAPGSVTGLFGPSGCGKTTLMRTMVGVQHITSGRLELLGLPAGHPDLRRRVAYTSQSLSIYRDIPVRANVRYFARLHGLPDAAAEEAIAAVDLTPLAGRRVETLSGGEASRASLACALVGRPEVLILDEPTVGLDPLTRESLWSHFRGLAESGTTLLVSSHVMDEATRCDSVLLMRDGHFLADGPMDDLQERTGAPTPEAAFLTLVRAEAGA</sequence>
<dbReference type="Pfam" id="PF00005">
    <property type="entry name" value="ABC_tran"/>
    <property type="match status" value="1"/>
</dbReference>
<dbReference type="CDD" id="cd03230">
    <property type="entry name" value="ABC_DR_subfamily_A"/>
    <property type="match status" value="1"/>
</dbReference>
<dbReference type="PANTHER" id="PTHR43038">
    <property type="entry name" value="ATP-BINDING CASSETTE, SUB-FAMILY H, MEMBER 1"/>
    <property type="match status" value="1"/>
</dbReference>
<evidence type="ECO:0000256" key="2">
    <source>
        <dbReference type="ARBA" id="ARBA00022840"/>
    </source>
</evidence>
<evidence type="ECO:0000259" key="3">
    <source>
        <dbReference type="PROSITE" id="PS50893"/>
    </source>
</evidence>
<dbReference type="SUPFAM" id="SSF52540">
    <property type="entry name" value="P-loop containing nucleoside triphosphate hydrolases"/>
    <property type="match status" value="1"/>
</dbReference>
<gene>
    <name evidence="4" type="ORF">BCR15_10920</name>
</gene>
<dbReference type="InterPro" id="IPR003439">
    <property type="entry name" value="ABC_transporter-like_ATP-bd"/>
</dbReference>
<dbReference type="RefSeq" id="WP_068749419.1">
    <property type="nucleotide sequence ID" value="NZ_MBQD01000001.1"/>
</dbReference>
<dbReference type="GO" id="GO:0016887">
    <property type="term" value="F:ATP hydrolysis activity"/>
    <property type="evidence" value="ECO:0007669"/>
    <property type="project" value="InterPro"/>
</dbReference>